<dbReference type="Proteomes" id="UP001153712">
    <property type="component" value="Chromosome 11"/>
</dbReference>
<evidence type="ECO:0000256" key="3">
    <source>
        <dbReference type="ARBA" id="ARBA00022833"/>
    </source>
</evidence>
<evidence type="ECO:0000256" key="1">
    <source>
        <dbReference type="ARBA" id="ARBA00022723"/>
    </source>
</evidence>
<dbReference type="OrthoDB" id="432970at2759"/>
<dbReference type="PROSITE" id="PS01360">
    <property type="entry name" value="ZF_MYND_1"/>
    <property type="match status" value="1"/>
</dbReference>
<keyword evidence="3" id="KW-0862">Zinc</keyword>
<evidence type="ECO:0000256" key="5">
    <source>
        <dbReference type="SAM" id="MobiDB-lite"/>
    </source>
</evidence>
<feature type="region of interest" description="Disordered" evidence="5">
    <location>
        <begin position="160"/>
        <end position="257"/>
    </location>
</feature>
<keyword evidence="8" id="KW-1185">Reference proteome</keyword>
<proteinExistence type="predicted"/>
<feature type="region of interest" description="Disordered" evidence="5">
    <location>
        <begin position="32"/>
        <end position="53"/>
    </location>
</feature>
<evidence type="ECO:0000313" key="7">
    <source>
        <dbReference type="EMBL" id="CAH1158995.1"/>
    </source>
</evidence>
<feature type="compositionally biased region" description="Acidic residues" evidence="5">
    <location>
        <begin position="189"/>
        <end position="206"/>
    </location>
</feature>
<dbReference type="Pfam" id="PF01753">
    <property type="entry name" value="zf-MYND"/>
    <property type="match status" value="1"/>
</dbReference>
<dbReference type="SUPFAM" id="SSF144232">
    <property type="entry name" value="HIT/MYND zinc finger-like"/>
    <property type="match status" value="1"/>
</dbReference>
<feature type="compositionally biased region" description="Basic and acidic residues" evidence="5">
    <location>
        <begin position="244"/>
        <end position="257"/>
    </location>
</feature>
<sequence>MKMADNALMILKNNFEANNSNCVEAEGDEIAKTSSGDVEKTPIAQPEDSTINVSSEVCTQEEAANEHLAGNNKTDEFLDDTNNSQEHVSLKTEEPLEIRIETNNDNEKPDNDLLTNRSGVKAKFAAHKSTPKKNYIIKTLKKRSIKCLNKMQIMENVVEGGNVQPSSPGQADGRADEVQVKTETKSDGLDNEVSEEKEEEKIEEEISTEKSKIETVPNGVKEENDTNEVQDENYSDNSSPKVDNNNKRKSDNPDYPIKRLKTEIQENFLSRDKIINDFIDMADCTNLDQINSFSEQLLVEIKTLNEFAREKEREWNNIIHLKKLKEELLLRMQRKKQILIINEKSDYGDFMNESQNGTTDERIRNASPQSILKSNQQKSFANVNGGFHRQKLSHRSPTIDQNGQGKRLTLDVQSIIADYRQRHPESVPRRGRRIRCSQNDGINKMNNSIINFSSMALGSGAQVRQGDVSNDLGLLLNSINMGRQDTARLQNYDPSAGQDTVSFKDMLLQFAKLSQNERNELIQNAIKPPPPYPEVTVHPVPTSTPPPAQTNSSLLHGILTKTPSKQNSKTSFSPTLARLLTAPERSANNATMGASPISNSPLHSSNMSISEILSTSKACNEITITPVDNQYESTQIKAKNMEEDETEDSADRLVIDENNDVDAKKQTNSDNNSDGGDDIPLCQGCNQKPAQFVCAGCGNQWYCSRDCQVNAWDEHSEVCTG</sequence>
<gene>
    <name evidence="7" type="ORF">PHYEVI_LOCUS2186</name>
</gene>
<evidence type="ECO:0000256" key="2">
    <source>
        <dbReference type="ARBA" id="ARBA00022771"/>
    </source>
</evidence>
<feature type="region of interest" description="Disordered" evidence="5">
    <location>
        <begin position="640"/>
        <end position="675"/>
    </location>
</feature>
<accession>A0A9P0DMZ8</accession>
<keyword evidence="2 4" id="KW-0863">Zinc-finger</keyword>
<evidence type="ECO:0000259" key="6">
    <source>
        <dbReference type="PROSITE" id="PS50865"/>
    </source>
</evidence>
<reference evidence="7" key="1">
    <citation type="submission" date="2022-01" db="EMBL/GenBank/DDBJ databases">
        <authorList>
            <person name="King R."/>
        </authorList>
    </citation>
    <scope>NUCLEOTIDE SEQUENCE</scope>
</reference>
<evidence type="ECO:0000313" key="8">
    <source>
        <dbReference type="Proteomes" id="UP001153712"/>
    </source>
</evidence>
<dbReference type="AlphaFoldDB" id="A0A9P0DMZ8"/>
<keyword evidence="1" id="KW-0479">Metal-binding</keyword>
<dbReference type="Gene3D" id="6.10.140.2220">
    <property type="match status" value="1"/>
</dbReference>
<feature type="compositionally biased region" description="Acidic residues" evidence="5">
    <location>
        <begin position="225"/>
        <end position="234"/>
    </location>
</feature>
<dbReference type="EMBL" id="OU900104">
    <property type="protein sequence ID" value="CAH1158995.1"/>
    <property type="molecule type" value="Genomic_DNA"/>
</dbReference>
<evidence type="ECO:0000256" key="4">
    <source>
        <dbReference type="PROSITE-ProRule" id="PRU00134"/>
    </source>
</evidence>
<dbReference type="InterPro" id="IPR002893">
    <property type="entry name" value="Znf_MYND"/>
</dbReference>
<organism evidence="7 8">
    <name type="scientific">Phyllotreta striolata</name>
    <name type="common">Striped flea beetle</name>
    <name type="synonym">Crioceris striolata</name>
    <dbReference type="NCBI Taxonomy" id="444603"/>
    <lineage>
        <taxon>Eukaryota</taxon>
        <taxon>Metazoa</taxon>
        <taxon>Ecdysozoa</taxon>
        <taxon>Arthropoda</taxon>
        <taxon>Hexapoda</taxon>
        <taxon>Insecta</taxon>
        <taxon>Pterygota</taxon>
        <taxon>Neoptera</taxon>
        <taxon>Endopterygota</taxon>
        <taxon>Coleoptera</taxon>
        <taxon>Polyphaga</taxon>
        <taxon>Cucujiformia</taxon>
        <taxon>Chrysomeloidea</taxon>
        <taxon>Chrysomelidae</taxon>
        <taxon>Galerucinae</taxon>
        <taxon>Alticini</taxon>
        <taxon>Phyllotreta</taxon>
    </lineage>
</organism>
<feature type="compositionally biased region" description="Basic and acidic residues" evidence="5">
    <location>
        <begin position="173"/>
        <end position="188"/>
    </location>
</feature>
<feature type="compositionally biased region" description="Basic and acidic residues" evidence="5">
    <location>
        <begin position="649"/>
        <end position="667"/>
    </location>
</feature>
<dbReference type="FunFam" id="6.10.140.2220:FF:000022">
    <property type="entry name" value="Leucine-rich repeat-containing protein"/>
    <property type="match status" value="1"/>
</dbReference>
<name>A0A9P0DMZ8_PHYSR</name>
<dbReference type="PROSITE" id="PS50865">
    <property type="entry name" value="ZF_MYND_2"/>
    <property type="match status" value="1"/>
</dbReference>
<dbReference type="GO" id="GO:0008270">
    <property type="term" value="F:zinc ion binding"/>
    <property type="evidence" value="ECO:0007669"/>
    <property type="project" value="UniProtKB-KW"/>
</dbReference>
<protein>
    <recommendedName>
        <fullName evidence="6">MYND-type domain-containing protein</fullName>
    </recommendedName>
</protein>
<feature type="domain" description="MYND-type" evidence="6">
    <location>
        <begin position="682"/>
        <end position="719"/>
    </location>
</feature>